<dbReference type="InterPro" id="IPR051110">
    <property type="entry name" value="Ly-6/neurotoxin-like_GPI-ap"/>
</dbReference>
<organism evidence="8">
    <name type="scientific">Lamprotornis superbus</name>
    <dbReference type="NCBI Taxonomy" id="245042"/>
    <lineage>
        <taxon>Eukaryota</taxon>
        <taxon>Metazoa</taxon>
        <taxon>Chordata</taxon>
        <taxon>Craniata</taxon>
        <taxon>Vertebrata</taxon>
        <taxon>Euteleostomi</taxon>
        <taxon>Archelosauria</taxon>
        <taxon>Archosauria</taxon>
        <taxon>Dinosauria</taxon>
        <taxon>Saurischia</taxon>
        <taxon>Theropoda</taxon>
        <taxon>Coelurosauria</taxon>
        <taxon>Aves</taxon>
        <taxon>Neognathae</taxon>
        <taxon>Neoaves</taxon>
        <taxon>Telluraves</taxon>
        <taxon>Australaves</taxon>
        <taxon>Passeriformes</taxon>
        <taxon>Sturnidae</taxon>
        <taxon>Lamprotornis</taxon>
    </lineage>
</organism>
<keyword evidence="4" id="KW-0472">Membrane</keyword>
<comment type="caution">
    <text evidence="8">The sequence shown here is derived from an EMBL/GenBank/DDBJ whole genome shotgun (WGS) entry which is preliminary data.</text>
</comment>
<feature type="non-terminal residue" evidence="8">
    <location>
        <position position="1"/>
    </location>
</feature>
<dbReference type="Pfam" id="PF00087">
    <property type="entry name" value="Toxin_TOLIP"/>
    <property type="match status" value="2"/>
</dbReference>
<evidence type="ECO:0000256" key="1">
    <source>
        <dbReference type="ARBA" id="ARBA00004236"/>
    </source>
</evidence>
<feature type="domain" description="UPAR/Ly6" evidence="7">
    <location>
        <begin position="244"/>
        <end position="333"/>
    </location>
</feature>
<gene>
    <name evidence="8" type="ORF">IHE44_000798</name>
</gene>
<dbReference type="OrthoDB" id="10002433at2759"/>
<dbReference type="InterPro" id="IPR045860">
    <property type="entry name" value="Snake_toxin-like_sf"/>
</dbReference>
<accession>A0A835NMH4</accession>
<dbReference type="PANTHER" id="PTHR16983">
    <property type="entry name" value="UPAR/LY6 DOMAIN-CONTAINING PROTEIN"/>
    <property type="match status" value="1"/>
</dbReference>
<evidence type="ECO:0000256" key="6">
    <source>
        <dbReference type="SAM" id="MobiDB-lite"/>
    </source>
</evidence>
<dbReference type="GO" id="GO:0005886">
    <property type="term" value="C:plasma membrane"/>
    <property type="evidence" value="ECO:0007669"/>
    <property type="project" value="UniProtKB-SubCell"/>
</dbReference>
<keyword evidence="3" id="KW-0732">Signal</keyword>
<dbReference type="Gene3D" id="2.10.60.10">
    <property type="entry name" value="CD59"/>
    <property type="match status" value="2"/>
</dbReference>
<dbReference type="SMART" id="SM00134">
    <property type="entry name" value="LU"/>
    <property type="match status" value="1"/>
</dbReference>
<dbReference type="CDD" id="cd23543">
    <property type="entry name" value="TFP_LU_ECD_Ly6E"/>
    <property type="match status" value="1"/>
</dbReference>
<reference evidence="8" key="1">
    <citation type="submission" date="2020-10" db="EMBL/GenBank/DDBJ databases">
        <title>Feather gene expression reveals the developmental basis of iridescence in African starlings.</title>
        <authorList>
            <person name="Rubenstein D.R."/>
        </authorList>
    </citation>
    <scope>NUCLEOTIDE SEQUENCE</scope>
    <source>
        <strain evidence="8">SS15</strain>
        <tissue evidence="8">Liver</tissue>
    </source>
</reference>
<feature type="region of interest" description="Disordered" evidence="6">
    <location>
        <begin position="1"/>
        <end position="21"/>
    </location>
</feature>
<evidence type="ECO:0000256" key="5">
    <source>
        <dbReference type="ARBA" id="ARBA00023180"/>
    </source>
</evidence>
<keyword evidence="5" id="KW-0325">Glycoprotein</keyword>
<sequence>MLNPTQCLNDKARDRMDTRDQSNILTNSKNLLEAMEREKSNPFSKADCCFLVTEPTHGSNFIHFNFLQRLWKEGKEEIQRRREQIQPSHHSHYRKSKKSVAERAFPQAMGYKTCPQNSSQSCWEDLLEMRVPLVTLLAAVLCVEQEPNKPKYVISKMCSPTCPATDQQQIQSSQNISCCEKPLCNVNGVSSRQSSHGMMSLGVLATLSSASRPAHLSGRTVRTMKALLLAVLAAVLCVERAHTLVCFSCSDASSNWACLTPVQCGENENHCVTTYVGVGLGGKSGQSISKGCSPICPSAGINLGIAAASVYCCDSFLCNISGSSSVRASSTILALGILISLVYVLQARHVGDLGGLAELFSSSCGRLPLHSRSSFAKELFHGKSQYCTQHEGPSPSRAAFGCFISTSFPAVSSKSISSRLLSFLIKTSGPACSTSLGNDFFQVHFSAKGQVLGSESTLMEQLPWQQDSEVNLHFTKTWCLSFPTLDLSWIFPGVLARFLLEVLSCPMGDVSSYLLCVICPACSACLWTCSTQTKPKFSLKLPSSSFLSLPLIDQRCTGLFFFYFWQQNPGMINERWMQLYRNIGNKSGFMAFPLLPSPPLLIKVTQMLMTAFPTGGMASLCLSLPPKRVQNLVFWVYSSLSTCCDTEVASRALYIEFRGLLAFLAIWKKVLGLVWNLITFSKELNFKAISCVLMSFHVFMRILTMPCWTTPWAEDLVVCSKGPWLSPPSTISFLSEGSLASAKDFVVYFLPPNPQNDKSGENLTGGLLNQMLDLEFGGHDGTALKCFGCVSVEYGIKRSKSEQKTQILTCSDKTGGYEGGRAEVKYLPALERVLRKWFQCFHPGNGCNSPAAAAISHCPTKGSNFCGLSKNAQNLLWHQCFPPRIWGLLFAQEKDFKMSTALPAGFENFFLRAKFLLETTNLMDLSPRDFICHEKRRLWSHHPCGKLWWECLCVHGMSCRIHALWKKQMWCTSGCLEVESPFFLLWLVSAVWDEGGSGSLVLKELFHPSLRLLNGNGNRNAQFCILGMPMVPREVKPWVGPATYWLFPDLVEELGTLILLFHQKKIYEASKMLQGKKKILARFISALLDDLRRFLGGSADILDINSCFVSKENAWIVFQAQTVGWLINILDLPVTLLGMEMGFGHGACTLPCGKGELFWAQKGP</sequence>
<keyword evidence="2" id="KW-1003">Cell membrane</keyword>
<dbReference type="GO" id="GO:0030154">
    <property type="term" value="P:cell differentiation"/>
    <property type="evidence" value="ECO:0007669"/>
    <property type="project" value="UniProtKB-ARBA"/>
</dbReference>
<proteinExistence type="predicted"/>
<dbReference type="InterPro" id="IPR035076">
    <property type="entry name" value="Toxin/TOLIP"/>
</dbReference>
<comment type="subcellular location">
    <subcellularLocation>
        <location evidence="1">Cell membrane</location>
    </subcellularLocation>
</comment>
<evidence type="ECO:0000256" key="4">
    <source>
        <dbReference type="ARBA" id="ARBA00023136"/>
    </source>
</evidence>
<dbReference type="InterPro" id="IPR016054">
    <property type="entry name" value="LY6_UPA_recep-like"/>
</dbReference>
<dbReference type="PANTHER" id="PTHR16983:SF30">
    <property type="entry name" value="LYMPHOCYTE ANTIGEN 6 COMPLEX, LOCUS E-RELATED"/>
    <property type="match status" value="1"/>
</dbReference>
<dbReference type="GO" id="GO:0030550">
    <property type="term" value="F:acetylcholine receptor inhibitor activity"/>
    <property type="evidence" value="ECO:0007669"/>
    <property type="project" value="TreeGrafter"/>
</dbReference>
<evidence type="ECO:0000259" key="7">
    <source>
        <dbReference type="SMART" id="SM00134"/>
    </source>
</evidence>
<dbReference type="SUPFAM" id="SSF57302">
    <property type="entry name" value="Snake toxin-like"/>
    <property type="match status" value="2"/>
</dbReference>
<evidence type="ECO:0000256" key="2">
    <source>
        <dbReference type="ARBA" id="ARBA00022475"/>
    </source>
</evidence>
<dbReference type="EMBL" id="JADDUC010000107">
    <property type="protein sequence ID" value="KAG0118603.1"/>
    <property type="molecule type" value="Genomic_DNA"/>
</dbReference>
<evidence type="ECO:0000256" key="3">
    <source>
        <dbReference type="ARBA" id="ARBA00022729"/>
    </source>
</evidence>
<name>A0A835NMH4_9PASS</name>
<dbReference type="AlphaFoldDB" id="A0A835NMH4"/>
<dbReference type="FunFam" id="2.10.60.10:FF:000003">
    <property type="entry name" value="lymphocyte antigen 6E isoform X1"/>
    <property type="match status" value="1"/>
</dbReference>
<protein>
    <submittedName>
        <fullName evidence="8">Lymphocyte antigen 6E</fullName>
    </submittedName>
</protein>
<evidence type="ECO:0000313" key="8">
    <source>
        <dbReference type="EMBL" id="KAG0118603.1"/>
    </source>
</evidence>
<feature type="compositionally biased region" description="Basic and acidic residues" evidence="6">
    <location>
        <begin position="10"/>
        <end position="20"/>
    </location>
</feature>